<dbReference type="NCBIfam" id="TIGR02436">
    <property type="entry name" value="four helix bundle protein"/>
    <property type="match status" value="1"/>
</dbReference>
<evidence type="ECO:0008006" key="3">
    <source>
        <dbReference type="Google" id="ProtNLM"/>
    </source>
</evidence>
<evidence type="ECO:0000313" key="2">
    <source>
        <dbReference type="Proteomes" id="UP000004947"/>
    </source>
</evidence>
<accession>A6DHG8</accession>
<reference evidence="1 2" key="1">
    <citation type="journal article" date="2010" name="J. Bacteriol.">
        <title>Genome sequence of Lentisphaera araneosa HTCC2155T, the type species of the order Lentisphaerales in the phylum Lentisphaerae.</title>
        <authorList>
            <person name="Thrash J.C."/>
            <person name="Cho J.C."/>
            <person name="Vergin K.L."/>
            <person name="Morris R.M."/>
            <person name="Giovannoni S.J."/>
        </authorList>
    </citation>
    <scope>NUCLEOTIDE SEQUENCE [LARGE SCALE GENOMIC DNA]</scope>
    <source>
        <strain evidence="1 2">HTCC2155</strain>
    </source>
</reference>
<gene>
    <name evidence="1" type="ORF">LNTAR_14582</name>
</gene>
<dbReference type="PANTHER" id="PTHR38471:SF2">
    <property type="entry name" value="FOUR HELIX BUNDLE PROTEIN"/>
    <property type="match status" value="1"/>
</dbReference>
<dbReference type="InterPro" id="IPR012657">
    <property type="entry name" value="23S_rRNA-intervening_sequence"/>
</dbReference>
<dbReference type="Proteomes" id="UP000004947">
    <property type="component" value="Unassembled WGS sequence"/>
</dbReference>
<protein>
    <recommendedName>
        <fullName evidence="3">Four helix bundle protein</fullName>
    </recommendedName>
</protein>
<dbReference type="EMBL" id="ABCK01000003">
    <property type="protein sequence ID" value="EDM29051.1"/>
    <property type="molecule type" value="Genomic_DNA"/>
</dbReference>
<dbReference type="CDD" id="cd16377">
    <property type="entry name" value="23S_rRNA_IVP_like"/>
    <property type="match status" value="1"/>
</dbReference>
<dbReference type="InterPro" id="IPR036583">
    <property type="entry name" value="23S_rRNA_IVS_sf"/>
</dbReference>
<dbReference type="SUPFAM" id="SSF158446">
    <property type="entry name" value="IVS-encoded protein-like"/>
    <property type="match status" value="1"/>
</dbReference>
<dbReference type="PANTHER" id="PTHR38471">
    <property type="entry name" value="FOUR HELIX BUNDLE PROTEIN"/>
    <property type="match status" value="1"/>
</dbReference>
<sequence length="112" mass="12841">MNFEDLEIWKRSVKLSIAIYKETLNLKDYGFKDQITRSSLSIPSNIAEGMLRDSVKETQHFLSYSKASCAELQTQIIIGKEVGFLKEGFCLSSYQECKELIQMISSFSKKLN</sequence>
<evidence type="ECO:0000313" key="1">
    <source>
        <dbReference type="EMBL" id="EDM29051.1"/>
    </source>
</evidence>
<name>A6DHG8_9BACT</name>
<dbReference type="AlphaFoldDB" id="A6DHG8"/>
<keyword evidence="2" id="KW-1185">Reference proteome</keyword>
<dbReference type="RefSeq" id="WP_007277353.1">
    <property type="nucleotide sequence ID" value="NZ_ABCK01000003.1"/>
</dbReference>
<organism evidence="1 2">
    <name type="scientific">Lentisphaera araneosa HTCC2155</name>
    <dbReference type="NCBI Taxonomy" id="313628"/>
    <lineage>
        <taxon>Bacteria</taxon>
        <taxon>Pseudomonadati</taxon>
        <taxon>Lentisphaerota</taxon>
        <taxon>Lentisphaeria</taxon>
        <taxon>Lentisphaerales</taxon>
        <taxon>Lentisphaeraceae</taxon>
        <taxon>Lentisphaera</taxon>
    </lineage>
</organism>
<dbReference type="Pfam" id="PF05635">
    <property type="entry name" value="23S_rRNA_IVP"/>
    <property type="match status" value="1"/>
</dbReference>
<dbReference type="OrthoDB" id="160990at2"/>
<dbReference type="NCBIfam" id="NF008912">
    <property type="entry name" value="PRK12275.1-6"/>
    <property type="match status" value="1"/>
</dbReference>
<proteinExistence type="predicted"/>
<comment type="caution">
    <text evidence="1">The sequence shown here is derived from an EMBL/GenBank/DDBJ whole genome shotgun (WGS) entry which is preliminary data.</text>
</comment>
<dbReference type="eggNOG" id="ENOG50330EN">
    <property type="taxonomic scope" value="Bacteria"/>
</dbReference>
<dbReference type="Gene3D" id="1.20.1440.60">
    <property type="entry name" value="23S rRNA-intervening sequence"/>
    <property type="match status" value="1"/>
</dbReference>